<dbReference type="PANTHER" id="PTHR30414">
    <property type="entry name" value="MINICONDUCTANCE MECHANOSENSITIVE CHANNEL YBDG"/>
    <property type="match status" value="1"/>
</dbReference>
<organism evidence="1 2">
    <name type="scientific">Arachidicoccus ginsenosidivorans</name>
    <dbReference type="NCBI Taxonomy" id="496057"/>
    <lineage>
        <taxon>Bacteria</taxon>
        <taxon>Pseudomonadati</taxon>
        <taxon>Bacteroidota</taxon>
        <taxon>Chitinophagia</taxon>
        <taxon>Chitinophagales</taxon>
        <taxon>Chitinophagaceae</taxon>
        <taxon>Arachidicoccus</taxon>
    </lineage>
</organism>
<keyword evidence="2" id="KW-1185">Reference proteome</keyword>
<dbReference type="KEGG" id="agi:FSB73_18550"/>
<dbReference type="GO" id="GO:0071470">
    <property type="term" value="P:cellular response to osmotic stress"/>
    <property type="evidence" value="ECO:0007669"/>
    <property type="project" value="InterPro"/>
</dbReference>
<reference evidence="1 2" key="1">
    <citation type="journal article" date="2017" name="Int. J. Syst. Evol. Microbiol.">
        <title>Arachidicoccus ginsenosidivorans sp. nov., with ginsenoside-converting activity isolated from ginseng cultivating soil.</title>
        <authorList>
            <person name="Siddiqi M.Z."/>
            <person name="Aslam Z."/>
            <person name="Im W.T."/>
        </authorList>
    </citation>
    <scope>NUCLEOTIDE SEQUENCE [LARGE SCALE GENOMIC DNA]</scope>
    <source>
        <strain evidence="1 2">Gsoil 809</strain>
    </source>
</reference>
<evidence type="ECO:0000313" key="2">
    <source>
        <dbReference type="Proteomes" id="UP000321291"/>
    </source>
</evidence>
<dbReference type="GO" id="GO:0008381">
    <property type="term" value="F:mechanosensitive monoatomic ion channel activity"/>
    <property type="evidence" value="ECO:0007669"/>
    <property type="project" value="InterPro"/>
</dbReference>
<dbReference type="GO" id="GO:0005886">
    <property type="term" value="C:plasma membrane"/>
    <property type="evidence" value="ECO:0007669"/>
    <property type="project" value="TreeGrafter"/>
</dbReference>
<protein>
    <submittedName>
        <fullName evidence="1">Mechanosensitive ion channel</fullName>
    </submittedName>
</protein>
<proteinExistence type="predicted"/>
<evidence type="ECO:0000313" key="1">
    <source>
        <dbReference type="EMBL" id="QEC73366.1"/>
    </source>
</evidence>
<sequence length="86" mass="9626">MDANPRLNHNLTTIVRQMDPTPEGLPLQLWCFTADVRWGPYEDTMSDIFDHLLTIAPEFGLEVFESPTGKDVITAMEHANLGVVGK</sequence>
<dbReference type="InterPro" id="IPR030192">
    <property type="entry name" value="YbdG"/>
</dbReference>
<dbReference type="Proteomes" id="UP000321291">
    <property type="component" value="Chromosome"/>
</dbReference>
<dbReference type="PANTHER" id="PTHR30414:SF0">
    <property type="entry name" value="MINICONDUCTANCE MECHANOSENSITIVE CHANNEL YBDG"/>
    <property type="match status" value="1"/>
</dbReference>
<dbReference type="AlphaFoldDB" id="A0A5B8VRL8"/>
<gene>
    <name evidence="1" type="ORF">FSB73_18550</name>
</gene>
<accession>A0A5B8VRL8</accession>
<name>A0A5B8VRL8_9BACT</name>
<dbReference type="OrthoDB" id="9775207at2"/>
<dbReference type="EMBL" id="CP042434">
    <property type="protein sequence ID" value="QEC73366.1"/>
    <property type="molecule type" value="Genomic_DNA"/>
</dbReference>